<name>M1MTW8_9CORY</name>
<accession>M1MTW8</accession>
<keyword evidence="2" id="KW-0560">Oxidoreductase</keyword>
<dbReference type="GO" id="GO:0042602">
    <property type="term" value="F:riboflavin reductase (NADPH) activity"/>
    <property type="evidence" value="ECO:0007669"/>
    <property type="project" value="TreeGrafter"/>
</dbReference>
<dbReference type="PANTHER" id="PTHR30466:SF1">
    <property type="entry name" value="FMN REDUCTASE (NADH) RUTF"/>
    <property type="match status" value="1"/>
</dbReference>
<reference evidence="4 5" key="1">
    <citation type="journal article" date="2012" name="Stand. Genomic Sci.">
        <title>Genome sequence of the halotolerant bacterium Corynebacterium halotolerans type strain YIM 70093(T) (= DSM 44683(T)).</title>
        <authorList>
            <person name="Ruckert C."/>
            <person name="Albersmeier A."/>
            <person name="Al-Dilaimi A."/>
            <person name="Niehaus K."/>
            <person name="Szczepanowski R."/>
            <person name="Kalinowski J."/>
        </authorList>
    </citation>
    <scope>NUCLEOTIDE SEQUENCE [LARGE SCALE GENOMIC DNA]</scope>
    <source>
        <strain evidence="4">YIM 70093</strain>
    </source>
</reference>
<dbReference type="KEGG" id="chn:A605_00640"/>
<evidence type="ECO:0000313" key="5">
    <source>
        <dbReference type="Proteomes" id="UP000011723"/>
    </source>
</evidence>
<dbReference type="HOGENOM" id="CLU_059021_1_1_11"/>
<evidence type="ECO:0000259" key="3">
    <source>
        <dbReference type="SMART" id="SM00903"/>
    </source>
</evidence>
<organism evidence="4 5">
    <name type="scientific">Corynebacterium halotolerans YIM 70093 = DSM 44683</name>
    <dbReference type="NCBI Taxonomy" id="1121362"/>
    <lineage>
        <taxon>Bacteria</taxon>
        <taxon>Bacillati</taxon>
        <taxon>Actinomycetota</taxon>
        <taxon>Actinomycetes</taxon>
        <taxon>Mycobacteriales</taxon>
        <taxon>Corynebacteriaceae</taxon>
        <taxon>Corynebacterium</taxon>
    </lineage>
</organism>
<feature type="domain" description="Flavin reductase like" evidence="3">
    <location>
        <begin position="40"/>
        <end position="186"/>
    </location>
</feature>
<evidence type="ECO:0000313" key="4">
    <source>
        <dbReference type="EMBL" id="AGF71144.1"/>
    </source>
</evidence>
<proteinExistence type="inferred from homology"/>
<evidence type="ECO:0000256" key="1">
    <source>
        <dbReference type="ARBA" id="ARBA00008898"/>
    </source>
</evidence>
<dbReference type="Proteomes" id="UP000011723">
    <property type="component" value="Chromosome"/>
</dbReference>
<dbReference type="SMART" id="SM00903">
    <property type="entry name" value="Flavin_Reduct"/>
    <property type="match status" value="1"/>
</dbReference>
<evidence type="ECO:0000256" key="2">
    <source>
        <dbReference type="ARBA" id="ARBA00023002"/>
    </source>
</evidence>
<dbReference type="STRING" id="1121362.A605_00640"/>
<dbReference type="AlphaFoldDB" id="M1MTW8"/>
<protein>
    <submittedName>
        <fullName evidence="4">Flavin reductase-like domain-containing protein</fullName>
    </submittedName>
</protein>
<dbReference type="Gene3D" id="2.30.110.10">
    <property type="entry name" value="Electron Transport, Fmn-binding Protein, Chain A"/>
    <property type="match status" value="1"/>
</dbReference>
<dbReference type="EMBL" id="CP003697">
    <property type="protein sequence ID" value="AGF71144.1"/>
    <property type="molecule type" value="Genomic_DNA"/>
</dbReference>
<dbReference type="RefSeq" id="WP_015399568.1">
    <property type="nucleotide sequence ID" value="NC_020302.1"/>
</dbReference>
<dbReference type="PATRIC" id="fig|1121362.3.peg.120"/>
<keyword evidence="5" id="KW-1185">Reference proteome</keyword>
<dbReference type="InterPro" id="IPR012349">
    <property type="entry name" value="Split_barrel_FMN-bd"/>
</dbReference>
<dbReference type="Pfam" id="PF01613">
    <property type="entry name" value="Flavin_Reduct"/>
    <property type="match status" value="1"/>
</dbReference>
<dbReference type="eggNOG" id="COG1853">
    <property type="taxonomic scope" value="Bacteria"/>
</dbReference>
<comment type="similarity">
    <text evidence="1">Belongs to the non-flavoprotein flavin reductase family.</text>
</comment>
<dbReference type="SUPFAM" id="SSF50475">
    <property type="entry name" value="FMN-binding split barrel"/>
    <property type="match status" value="1"/>
</dbReference>
<sequence length="198" mass="21237">MSNAAVENKPDIQFTRTMNFGDTMPATNPTDVAQDLKNAFRNHPAGVAVVTADPGDGPVGLTATSVSSVSMDPPVIAFSLSAVSSATPGIRNSEHVVVHLLSKEQIEIAQLFATSGIDRFADTSLWGRLSTGEPYLRDAHVWMRGRITGTIDVNGSTLAAVEIVESQCTSTHGRVPLVYCNRTWHQLSETSTVNEVEK</sequence>
<dbReference type="GO" id="GO:0010181">
    <property type="term" value="F:FMN binding"/>
    <property type="evidence" value="ECO:0007669"/>
    <property type="project" value="InterPro"/>
</dbReference>
<dbReference type="PANTHER" id="PTHR30466">
    <property type="entry name" value="FLAVIN REDUCTASE"/>
    <property type="match status" value="1"/>
</dbReference>
<dbReference type="InterPro" id="IPR050268">
    <property type="entry name" value="NADH-dep_flavin_reductase"/>
</dbReference>
<gene>
    <name evidence="4" type="ORF">A605_00640</name>
</gene>
<dbReference type="InterPro" id="IPR002563">
    <property type="entry name" value="Flavin_Rdtase-like_dom"/>
</dbReference>